<protein>
    <recommendedName>
        <fullName evidence="4">DUF4175 domain-containing protein</fullName>
    </recommendedName>
</protein>
<keyword evidence="1" id="KW-0812">Transmembrane</keyword>
<organism evidence="2 3">
    <name type="scientific">Agrococcus baldri</name>
    <dbReference type="NCBI Taxonomy" id="153730"/>
    <lineage>
        <taxon>Bacteria</taxon>
        <taxon>Bacillati</taxon>
        <taxon>Actinomycetota</taxon>
        <taxon>Actinomycetes</taxon>
        <taxon>Micrococcales</taxon>
        <taxon>Microbacteriaceae</taxon>
        <taxon>Agrococcus</taxon>
    </lineage>
</organism>
<evidence type="ECO:0008006" key="4">
    <source>
        <dbReference type="Google" id="ProtNLM"/>
    </source>
</evidence>
<dbReference type="Proteomes" id="UP000198506">
    <property type="component" value="Unassembled WGS sequence"/>
</dbReference>
<feature type="transmembrane region" description="Helical" evidence="1">
    <location>
        <begin position="17"/>
        <end position="36"/>
    </location>
</feature>
<dbReference type="RefSeq" id="WP_092917178.1">
    <property type="nucleotide sequence ID" value="NZ_FOZN01000002.1"/>
</dbReference>
<accession>A0AA94HM95</accession>
<keyword evidence="1" id="KW-0472">Membrane</keyword>
<sequence length="65" mass="7069">MYAAIWRALPGPWPVRLLLALALLAGIVYLLIFHLYPWIMQEFFPTPDPVLGAAGAGHAPIEGTA</sequence>
<evidence type="ECO:0000313" key="3">
    <source>
        <dbReference type="Proteomes" id="UP000198506"/>
    </source>
</evidence>
<dbReference type="AlphaFoldDB" id="A0AA94HM95"/>
<gene>
    <name evidence="2" type="ORF">SAMN04487783_1391</name>
</gene>
<proteinExistence type="predicted"/>
<comment type="caution">
    <text evidence="2">The sequence shown here is derived from an EMBL/GenBank/DDBJ whole genome shotgun (WGS) entry which is preliminary data.</text>
</comment>
<reference evidence="2 3" key="1">
    <citation type="submission" date="2016-10" db="EMBL/GenBank/DDBJ databases">
        <authorList>
            <person name="Varghese N."/>
            <person name="Submissions S."/>
        </authorList>
    </citation>
    <scope>NUCLEOTIDE SEQUENCE [LARGE SCALE GENOMIC DNA]</scope>
    <source>
        <strain evidence="2 3">IAM 15147</strain>
    </source>
</reference>
<evidence type="ECO:0000313" key="2">
    <source>
        <dbReference type="EMBL" id="SFS10315.1"/>
    </source>
</evidence>
<name>A0AA94HM95_9MICO</name>
<keyword evidence="3" id="KW-1185">Reference proteome</keyword>
<evidence type="ECO:0000256" key="1">
    <source>
        <dbReference type="SAM" id="Phobius"/>
    </source>
</evidence>
<keyword evidence="1" id="KW-1133">Transmembrane helix</keyword>
<dbReference type="EMBL" id="FOZN01000002">
    <property type="protein sequence ID" value="SFS10315.1"/>
    <property type="molecule type" value="Genomic_DNA"/>
</dbReference>